<evidence type="ECO:0000256" key="1">
    <source>
        <dbReference type="SAM" id="MobiDB-lite"/>
    </source>
</evidence>
<evidence type="ECO:0000313" key="2">
    <source>
        <dbReference type="EMBL" id="PKI78368.1"/>
    </source>
</evidence>
<comment type="caution">
    <text evidence="2">The sequence shown here is derived from an EMBL/GenBank/DDBJ whole genome shotgun (WGS) entry which is preliminary data.</text>
</comment>
<dbReference type="EMBL" id="PGOL01000054">
    <property type="protein sequence ID" value="PKI78368.1"/>
    <property type="molecule type" value="Genomic_DNA"/>
</dbReference>
<dbReference type="Proteomes" id="UP000233551">
    <property type="component" value="Unassembled WGS sequence"/>
</dbReference>
<accession>A0A2I0LCG1</accession>
<gene>
    <name evidence="2" type="ORF">CRG98_001236</name>
</gene>
<evidence type="ECO:0000313" key="3">
    <source>
        <dbReference type="Proteomes" id="UP000233551"/>
    </source>
</evidence>
<name>A0A2I0LCG1_PUNGR</name>
<feature type="region of interest" description="Disordered" evidence="1">
    <location>
        <begin position="1"/>
        <end position="24"/>
    </location>
</feature>
<keyword evidence="3" id="KW-1185">Reference proteome</keyword>
<protein>
    <submittedName>
        <fullName evidence="2">Uncharacterized protein</fullName>
    </submittedName>
</protein>
<organism evidence="2 3">
    <name type="scientific">Punica granatum</name>
    <name type="common">Pomegranate</name>
    <dbReference type="NCBI Taxonomy" id="22663"/>
    <lineage>
        <taxon>Eukaryota</taxon>
        <taxon>Viridiplantae</taxon>
        <taxon>Streptophyta</taxon>
        <taxon>Embryophyta</taxon>
        <taxon>Tracheophyta</taxon>
        <taxon>Spermatophyta</taxon>
        <taxon>Magnoliopsida</taxon>
        <taxon>eudicotyledons</taxon>
        <taxon>Gunneridae</taxon>
        <taxon>Pentapetalae</taxon>
        <taxon>rosids</taxon>
        <taxon>malvids</taxon>
        <taxon>Myrtales</taxon>
        <taxon>Lythraceae</taxon>
        <taxon>Punica</taxon>
    </lineage>
</organism>
<sequence length="206" mass="22527">MRGGWPGWMASGHSKSHHGEVKTTGGLPAKAVRTRMWTLIGARIARFWIARLGRLSTFPCRRMTDTPEKESPLIILRPEGRGRITYPGSRGMEQLVVVEALICVEPKSSSSGVHVMCGPISRTPFRLDPHGKQVRKDNKLQNVIPSLGVRGKSRGSVRESSDSVECLEGCSSTKDARSGNDGRAAVLGYCSPESTVFARNEEINLK</sequence>
<dbReference type="AlphaFoldDB" id="A0A2I0LCG1"/>
<reference evidence="2 3" key="1">
    <citation type="submission" date="2017-11" db="EMBL/GenBank/DDBJ databases">
        <title>De-novo sequencing of pomegranate (Punica granatum L.) genome.</title>
        <authorList>
            <person name="Akparov Z."/>
            <person name="Amiraslanov A."/>
            <person name="Hajiyeva S."/>
            <person name="Abbasov M."/>
            <person name="Kaur K."/>
            <person name="Hamwieh A."/>
            <person name="Solovyev V."/>
            <person name="Salamov A."/>
            <person name="Braich B."/>
            <person name="Kosarev P."/>
            <person name="Mahmoud A."/>
            <person name="Hajiyev E."/>
            <person name="Babayeva S."/>
            <person name="Izzatullayeva V."/>
            <person name="Mammadov A."/>
            <person name="Mammadov A."/>
            <person name="Sharifova S."/>
            <person name="Ojaghi J."/>
            <person name="Eynullazada K."/>
            <person name="Bayramov B."/>
            <person name="Abdulazimova A."/>
            <person name="Shahmuradov I."/>
        </authorList>
    </citation>
    <scope>NUCLEOTIDE SEQUENCE [LARGE SCALE GENOMIC DNA]</scope>
    <source>
        <strain evidence="3">cv. AG2017</strain>
        <tissue evidence="2">Leaf</tissue>
    </source>
</reference>
<proteinExistence type="predicted"/>